<proteinExistence type="predicted"/>
<gene>
    <name evidence="1" type="ORF">OUZ56_010656</name>
</gene>
<evidence type="ECO:0000313" key="1">
    <source>
        <dbReference type="EMBL" id="KAK4025156.1"/>
    </source>
</evidence>
<dbReference type="EMBL" id="JAOYFB010000037">
    <property type="protein sequence ID" value="KAK4025156.1"/>
    <property type="molecule type" value="Genomic_DNA"/>
</dbReference>
<organism evidence="1 2">
    <name type="scientific">Daphnia magna</name>
    <dbReference type="NCBI Taxonomy" id="35525"/>
    <lineage>
        <taxon>Eukaryota</taxon>
        <taxon>Metazoa</taxon>
        <taxon>Ecdysozoa</taxon>
        <taxon>Arthropoda</taxon>
        <taxon>Crustacea</taxon>
        <taxon>Branchiopoda</taxon>
        <taxon>Diplostraca</taxon>
        <taxon>Cladocera</taxon>
        <taxon>Anomopoda</taxon>
        <taxon>Daphniidae</taxon>
        <taxon>Daphnia</taxon>
    </lineage>
</organism>
<dbReference type="Proteomes" id="UP001234178">
    <property type="component" value="Unassembled WGS sequence"/>
</dbReference>
<protein>
    <submittedName>
        <fullName evidence="1">Uncharacterized protein</fullName>
    </submittedName>
</protein>
<evidence type="ECO:0000313" key="2">
    <source>
        <dbReference type="Proteomes" id="UP001234178"/>
    </source>
</evidence>
<name>A0ABR0AJ61_9CRUS</name>
<feature type="non-terminal residue" evidence="1">
    <location>
        <position position="124"/>
    </location>
</feature>
<reference evidence="1 2" key="1">
    <citation type="journal article" date="2023" name="Nucleic Acids Res.">
        <title>The hologenome of Daphnia magna reveals possible DNA methylation and microbiome-mediated evolution of the host genome.</title>
        <authorList>
            <person name="Chaturvedi A."/>
            <person name="Li X."/>
            <person name="Dhandapani V."/>
            <person name="Marshall H."/>
            <person name="Kissane S."/>
            <person name="Cuenca-Cambronero M."/>
            <person name="Asole G."/>
            <person name="Calvet F."/>
            <person name="Ruiz-Romero M."/>
            <person name="Marangio P."/>
            <person name="Guigo R."/>
            <person name="Rago D."/>
            <person name="Mirbahai L."/>
            <person name="Eastwood N."/>
            <person name="Colbourne J.K."/>
            <person name="Zhou J."/>
            <person name="Mallon E."/>
            <person name="Orsini L."/>
        </authorList>
    </citation>
    <scope>NUCLEOTIDE SEQUENCE [LARGE SCALE GENOMIC DNA]</scope>
    <source>
        <strain evidence="1">LRV0_1</strain>
    </source>
</reference>
<comment type="caution">
    <text evidence="1">The sequence shown here is derived from an EMBL/GenBank/DDBJ whole genome shotgun (WGS) entry which is preliminary data.</text>
</comment>
<sequence>MVVFRDVFLLPLDPHAQLPFRLPLQVYRHKLLQEKRLEPTHLSVVRWLVVSSGYLDLPVLPVLRACVSRLKAYNPFVGSTLERNINSPCKIVIRPTIMATNPFEPVYPLNCVFLWRAPELFRFL</sequence>
<accession>A0ABR0AJ61</accession>
<keyword evidence="2" id="KW-1185">Reference proteome</keyword>